<dbReference type="InterPro" id="IPR010982">
    <property type="entry name" value="Lambda_DNA-bd_dom_sf"/>
</dbReference>
<dbReference type="SUPFAM" id="SSF47413">
    <property type="entry name" value="lambda repressor-like DNA-binding domains"/>
    <property type="match status" value="1"/>
</dbReference>
<dbReference type="EMBL" id="BK032710">
    <property type="protein sequence ID" value="DAF56233.1"/>
    <property type="molecule type" value="Genomic_DNA"/>
</dbReference>
<name>A0A8S5SYZ3_9CAUD</name>
<accession>A0A8S5SYZ3</accession>
<reference evidence="1" key="1">
    <citation type="journal article" date="2021" name="Proc. Natl. Acad. Sci. U.S.A.">
        <title>A Catalog of Tens of Thousands of Viruses from Human Metagenomes Reveals Hidden Associations with Chronic Diseases.</title>
        <authorList>
            <person name="Tisza M.J."/>
            <person name="Buck C.B."/>
        </authorList>
    </citation>
    <scope>NUCLEOTIDE SEQUENCE</scope>
    <source>
        <strain evidence="1">Ctxqo3</strain>
    </source>
</reference>
<sequence length="78" mass="9140">MLYKGRWYIMNGSQVIKQLMIESNTDIKQLAELLEIKPQSVRNKLSRNSFSLAEFEKIINLLNGELQVVSNRTKNIYH</sequence>
<dbReference type="GO" id="GO:0003677">
    <property type="term" value="F:DNA binding"/>
    <property type="evidence" value="ECO:0007669"/>
    <property type="project" value="InterPro"/>
</dbReference>
<evidence type="ECO:0000313" key="1">
    <source>
        <dbReference type="EMBL" id="DAF56233.1"/>
    </source>
</evidence>
<protein>
    <submittedName>
        <fullName evidence="1">Regulatory protein</fullName>
    </submittedName>
</protein>
<proteinExistence type="predicted"/>
<organism evidence="1">
    <name type="scientific">Podoviridae sp. ctxqo3</name>
    <dbReference type="NCBI Taxonomy" id="2827755"/>
    <lineage>
        <taxon>Viruses</taxon>
        <taxon>Duplodnaviria</taxon>
        <taxon>Heunggongvirae</taxon>
        <taxon>Uroviricota</taxon>
        <taxon>Caudoviricetes</taxon>
    </lineage>
</organism>